<accession>A0A0B2W535</accession>
<comment type="caution">
    <text evidence="3">The sequence shown here is derived from an EMBL/GenBank/DDBJ whole genome shotgun (WGS) entry which is preliminary data.</text>
</comment>
<sequence>MPLYLRRVVLDDSSDVSMGGSVQSDVDCSSKLRTKPSDSVEGASNPEYSMEQSIRDVSQVLQHMSLVEGVDSEAMKSECGESEHEVESAKWNSDVENSYLEDSFLVKDSDSEEGDISSGFDCDQLSAVGELFNPSSSRYTRPAKYAKSTPLRAKLPLSTTHHSDKAQRSVLDSVDNDESRRLLVELYPELMNNDSESCAIVQTSLGAFTLESKEESEKKSERDGEENEESYEKYLKQLKGDKLAKEASNRYDDDLDNFIVGDDESLLDDNEEKSSEGEDGKSRDDEVSSKYAFPCEESETKRGPYEIIPPSEKARSRGAIVKIFAEGACFKDAERQPTVNRKRVKDDELFLMALSPNGPEHPEAEKFTRSKFAQIRKDLTAKLFDIYRRRCFEEKLDEGMKVEWNARLLKTAGRCRCMRDGTASIELSIKVCNSAGKCL</sequence>
<name>A0A0B2W535_TOXCA</name>
<dbReference type="STRING" id="6265.A0A0B2W535"/>
<feature type="region of interest" description="Disordered" evidence="1">
    <location>
        <begin position="211"/>
        <end position="230"/>
    </location>
</feature>
<protein>
    <recommendedName>
        <fullName evidence="2">SprT-like domain-containing protein</fullName>
    </recommendedName>
</protein>
<proteinExistence type="predicted"/>
<evidence type="ECO:0000313" key="3">
    <source>
        <dbReference type="EMBL" id="KHN88672.1"/>
    </source>
</evidence>
<feature type="compositionally biased region" description="Basic and acidic residues" evidence="1">
    <location>
        <begin position="272"/>
        <end position="288"/>
    </location>
</feature>
<feature type="region of interest" description="Disordered" evidence="1">
    <location>
        <begin position="138"/>
        <end position="172"/>
    </location>
</feature>
<dbReference type="Pfam" id="PF10263">
    <property type="entry name" value="SprT-like"/>
    <property type="match status" value="1"/>
</dbReference>
<evidence type="ECO:0000313" key="4">
    <source>
        <dbReference type="Proteomes" id="UP000031036"/>
    </source>
</evidence>
<feature type="compositionally biased region" description="Basic and acidic residues" evidence="1">
    <location>
        <begin position="211"/>
        <end position="222"/>
    </location>
</feature>
<feature type="compositionally biased region" description="Low complexity" evidence="1">
    <location>
        <begin position="16"/>
        <end position="27"/>
    </location>
</feature>
<feature type="domain" description="SprT-like" evidence="2">
    <location>
        <begin position="382"/>
        <end position="434"/>
    </location>
</feature>
<keyword evidence="4" id="KW-1185">Reference proteome</keyword>
<dbReference type="InterPro" id="IPR006640">
    <property type="entry name" value="SprT-like_domain"/>
</dbReference>
<dbReference type="EMBL" id="JPKZ01000195">
    <property type="protein sequence ID" value="KHN88672.1"/>
    <property type="molecule type" value="Genomic_DNA"/>
</dbReference>
<dbReference type="AlphaFoldDB" id="A0A0B2W535"/>
<dbReference type="OMA" id="CHDINEA"/>
<evidence type="ECO:0000259" key="2">
    <source>
        <dbReference type="Pfam" id="PF10263"/>
    </source>
</evidence>
<dbReference type="OrthoDB" id="20772at2759"/>
<evidence type="ECO:0000256" key="1">
    <source>
        <dbReference type="SAM" id="MobiDB-lite"/>
    </source>
</evidence>
<dbReference type="Proteomes" id="UP000031036">
    <property type="component" value="Unassembled WGS sequence"/>
</dbReference>
<reference evidence="3 4" key="1">
    <citation type="submission" date="2014-11" db="EMBL/GenBank/DDBJ databases">
        <title>Genetic blueprint of the zoonotic pathogen Toxocara canis.</title>
        <authorList>
            <person name="Zhu X.-Q."/>
            <person name="Korhonen P.K."/>
            <person name="Cai H."/>
            <person name="Young N.D."/>
            <person name="Nejsum P."/>
            <person name="von Samson-Himmelstjerna G."/>
            <person name="Boag P.R."/>
            <person name="Tan P."/>
            <person name="Li Q."/>
            <person name="Min J."/>
            <person name="Yang Y."/>
            <person name="Wang X."/>
            <person name="Fang X."/>
            <person name="Hall R.S."/>
            <person name="Hofmann A."/>
            <person name="Sternberg P.W."/>
            <person name="Jex A.R."/>
            <person name="Gasser R.B."/>
        </authorList>
    </citation>
    <scope>NUCLEOTIDE SEQUENCE [LARGE SCALE GENOMIC DNA]</scope>
    <source>
        <strain evidence="3">PN_DK_2014</strain>
    </source>
</reference>
<feature type="compositionally biased region" description="Acidic residues" evidence="1">
    <location>
        <begin position="254"/>
        <end position="271"/>
    </location>
</feature>
<gene>
    <name evidence="3" type="ORF">Tcan_14789</name>
</gene>
<dbReference type="GO" id="GO:0006974">
    <property type="term" value="P:DNA damage response"/>
    <property type="evidence" value="ECO:0007669"/>
    <property type="project" value="UniProtKB-ARBA"/>
</dbReference>
<feature type="region of interest" description="Disordered" evidence="1">
    <location>
        <begin position="16"/>
        <end position="51"/>
    </location>
</feature>
<organism evidence="3 4">
    <name type="scientific">Toxocara canis</name>
    <name type="common">Canine roundworm</name>
    <dbReference type="NCBI Taxonomy" id="6265"/>
    <lineage>
        <taxon>Eukaryota</taxon>
        <taxon>Metazoa</taxon>
        <taxon>Ecdysozoa</taxon>
        <taxon>Nematoda</taxon>
        <taxon>Chromadorea</taxon>
        <taxon>Rhabditida</taxon>
        <taxon>Spirurina</taxon>
        <taxon>Ascaridomorpha</taxon>
        <taxon>Ascaridoidea</taxon>
        <taxon>Toxocaridae</taxon>
        <taxon>Toxocara</taxon>
    </lineage>
</organism>
<feature type="region of interest" description="Disordered" evidence="1">
    <location>
        <begin position="254"/>
        <end position="309"/>
    </location>
</feature>